<dbReference type="InterPro" id="IPR036291">
    <property type="entry name" value="NAD(P)-bd_dom_sf"/>
</dbReference>
<keyword evidence="4" id="KW-1185">Reference proteome</keyword>
<dbReference type="CDD" id="cd05362">
    <property type="entry name" value="THN_reductase-like_SDR_c"/>
    <property type="match status" value="1"/>
</dbReference>
<evidence type="ECO:0000256" key="2">
    <source>
        <dbReference type="ARBA" id="ARBA00023002"/>
    </source>
</evidence>
<organism evidence="3 4">
    <name type="scientific">Pelomonas candidula</name>
    <dbReference type="NCBI Taxonomy" id="3299025"/>
    <lineage>
        <taxon>Bacteria</taxon>
        <taxon>Pseudomonadati</taxon>
        <taxon>Pseudomonadota</taxon>
        <taxon>Betaproteobacteria</taxon>
        <taxon>Burkholderiales</taxon>
        <taxon>Sphaerotilaceae</taxon>
        <taxon>Roseateles</taxon>
    </lineage>
</organism>
<evidence type="ECO:0000313" key="3">
    <source>
        <dbReference type="EMBL" id="MFG6485656.1"/>
    </source>
</evidence>
<protein>
    <submittedName>
        <fullName evidence="3">SDR family oxidoreductase</fullName>
    </submittedName>
</protein>
<accession>A0ABW7H7E1</accession>
<evidence type="ECO:0000313" key="4">
    <source>
        <dbReference type="Proteomes" id="UP001606134"/>
    </source>
</evidence>
<dbReference type="InterPro" id="IPR002347">
    <property type="entry name" value="SDR_fam"/>
</dbReference>
<dbReference type="PANTHER" id="PTHR48107:SF7">
    <property type="entry name" value="RE15974P"/>
    <property type="match status" value="1"/>
</dbReference>
<evidence type="ECO:0000256" key="1">
    <source>
        <dbReference type="ARBA" id="ARBA00006484"/>
    </source>
</evidence>
<dbReference type="Gene3D" id="3.40.50.720">
    <property type="entry name" value="NAD(P)-binding Rossmann-like Domain"/>
    <property type="match status" value="1"/>
</dbReference>
<dbReference type="PANTHER" id="PTHR48107">
    <property type="entry name" value="NADPH-DEPENDENT ALDEHYDE REDUCTASE-LIKE PROTEIN, CHLOROPLASTIC-RELATED"/>
    <property type="match status" value="1"/>
</dbReference>
<reference evidence="3 4" key="1">
    <citation type="submission" date="2024-08" db="EMBL/GenBank/DDBJ databases">
        <authorList>
            <person name="Lu H."/>
        </authorList>
    </citation>
    <scope>NUCLEOTIDE SEQUENCE [LARGE SCALE GENOMIC DNA]</scope>
    <source>
        <strain evidence="3 4">BYS78W</strain>
    </source>
</reference>
<name>A0ABW7H7E1_9BURK</name>
<dbReference type="EMBL" id="JBIGIC010000001">
    <property type="protein sequence ID" value="MFG6485656.1"/>
    <property type="molecule type" value="Genomic_DNA"/>
</dbReference>
<gene>
    <name evidence="3" type="ORF">ACG04R_03170</name>
</gene>
<comment type="similarity">
    <text evidence="1">Belongs to the short-chain dehydrogenases/reductases (SDR) family.</text>
</comment>
<keyword evidence="2" id="KW-0560">Oxidoreductase</keyword>
<dbReference type="RefSeq" id="WP_394406411.1">
    <property type="nucleotide sequence ID" value="NZ_JBIGIC010000001.1"/>
</dbReference>
<dbReference type="SUPFAM" id="SSF51735">
    <property type="entry name" value="NAD(P)-binding Rossmann-fold domains"/>
    <property type="match status" value="1"/>
</dbReference>
<dbReference type="PRINTS" id="PR00081">
    <property type="entry name" value="GDHRDH"/>
</dbReference>
<dbReference type="Proteomes" id="UP001606134">
    <property type="component" value="Unassembled WGS sequence"/>
</dbReference>
<sequence>MTQTHASSSPVAIVTGASRGIGAAIAQRLAADGHAVVVNYAGSRAEVEKVVAAITGRGGRAIAVQADVADANAARLLFDAATEAFGGVDVLVNNAGAMAGELPHLADTSDATFDRLFDINVKGSFLAMREAAKRLRSGGRIVNCSTSVIGLALPGYAVYAATKSAIETMTNILAKELRGRNITVNAVAPGPTATALFLDGKTPERVEQLAKMAPLERLGQPEDIANVVSLLVGPQGAWINGQTLRANGGIV</sequence>
<proteinExistence type="inferred from homology"/>
<dbReference type="Pfam" id="PF13561">
    <property type="entry name" value="adh_short_C2"/>
    <property type="match status" value="1"/>
</dbReference>
<dbReference type="PRINTS" id="PR00080">
    <property type="entry name" value="SDRFAMILY"/>
</dbReference>
<comment type="caution">
    <text evidence="3">The sequence shown here is derived from an EMBL/GenBank/DDBJ whole genome shotgun (WGS) entry which is preliminary data.</text>
</comment>